<evidence type="ECO:0000256" key="9">
    <source>
        <dbReference type="SAM" id="MobiDB-lite"/>
    </source>
</evidence>
<organism evidence="14 15">
    <name type="scientific">Odocoileus virginianus</name>
    <name type="common">White-tailed deer</name>
    <dbReference type="NCBI Taxonomy" id="9874"/>
    <lineage>
        <taxon>Eukaryota</taxon>
        <taxon>Metazoa</taxon>
        <taxon>Chordata</taxon>
        <taxon>Craniata</taxon>
        <taxon>Vertebrata</taxon>
        <taxon>Euteleostomi</taxon>
        <taxon>Mammalia</taxon>
        <taxon>Eutheria</taxon>
        <taxon>Laurasiatheria</taxon>
        <taxon>Artiodactyla</taxon>
        <taxon>Ruminantia</taxon>
        <taxon>Pecora</taxon>
        <taxon>Cervidae</taxon>
        <taxon>Odocoileinae</taxon>
        <taxon>Odocoileus</taxon>
    </lineage>
</organism>
<evidence type="ECO:0000256" key="5">
    <source>
        <dbReference type="ARBA" id="ARBA00023136"/>
    </source>
</evidence>
<feature type="region of interest" description="GFLD subdomain" evidence="8">
    <location>
        <begin position="46"/>
        <end position="139"/>
    </location>
</feature>
<comment type="similarity">
    <text evidence="8">Belongs to the APP family.</text>
</comment>
<keyword evidence="6 8" id="KW-1015">Disulfide bond</keyword>
<evidence type="ECO:0000259" key="12">
    <source>
        <dbReference type="PROSITE" id="PS51869"/>
    </source>
</evidence>
<feature type="disulfide bond" evidence="8">
    <location>
        <begin position="149"/>
        <end position="203"/>
    </location>
</feature>
<dbReference type="Gene3D" id="3.90.570.10">
    <property type="entry name" value="Amyloidogenic glycoprotein, heparin-binding domain"/>
    <property type="match status" value="1"/>
</dbReference>
<dbReference type="GeneID" id="110125586"/>
<comment type="subcellular location">
    <subcellularLocation>
        <location evidence="1">Membrane</location>
        <topology evidence="1">Single-pass type I membrane protein</topology>
    </subcellularLocation>
</comment>
<dbReference type="RefSeq" id="XP_020730352.2">
    <property type="nucleotide sequence ID" value="XM_020874693.2"/>
</dbReference>
<feature type="transmembrane region" description="Helical" evidence="10">
    <location>
        <begin position="626"/>
        <end position="648"/>
    </location>
</feature>
<dbReference type="Gene3D" id="1.20.120.770">
    <property type="entry name" value="Amyloid precursor protein, E2 domain"/>
    <property type="match status" value="1"/>
</dbReference>
<dbReference type="Gene3D" id="2.30.29.30">
    <property type="entry name" value="Pleckstrin-homology domain (PH domain)/Phosphotyrosine-binding domain (PTB)"/>
    <property type="match status" value="1"/>
</dbReference>
<feature type="disulfide bond" evidence="8">
    <location>
        <begin position="174"/>
        <end position="202"/>
    </location>
</feature>
<dbReference type="PROSITE" id="PS51870">
    <property type="entry name" value="APP_E2"/>
    <property type="match status" value="1"/>
</dbReference>
<reference evidence="15" key="2">
    <citation type="submission" date="2025-08" db="UniProtKB">
        <authorList>
            <consortium name="RefSeq"/>
        </authorList>
    </citation>
    <scope>IDENTIFICATION</scope>
    <source>
        <tissue evidence="15">Tongue muscle</tissue>
    </source>
</reference>
<dbReference type="InterPro" id="IPR008154">
    <property type="entry name" value="Amyloid_glyco_extra"/>
</dbReference>
<dbReference type="CDD" id="cd21709">
    <property type="entry name" value="JMTM_APLP2"/>
    <property type="match status" value="1"/>
</dbReference>
<protein>
    <submittedName>
        <fullName evidence="15">Amyloid beta precursor like protein 2 isoform X4</fullName>
    </submittedName>
</protein>
<sequence length="695" mass="78718">MAATGTAATAATGKLLVVLLLGLTAPAAALAGYIEALAASAGTGFAVAEPQIAMFCGKLNMHVNIQTGRWEPDPAGTQSCFGTKEEVLQYCQEMYPELQITNVMEANQPVSVDNWCRRDKKQCKSHIVIPFKCLVGEFVSDVLLVPEKCLFFHKEQMEVCENHQRWHTVVKEACLTQGMTLYSYGMLLPCGVDQFHGTEYVCCPQTKVVQTSVSKEDEEDDDDDDDDDEDEEEDYDVYKSEFPTEADLEDFTEAAADEDDEEEGEEVVEDRDYYYDSFKGDDYNEESPTEPGSDGAAVEEEITHDVRAPPTPLPTNDVDVYFETSADDNEHARFQKAKEQLEIRHRNRMDRVKKEWEEAELQAKNLPKAERQTLIQHFQAMVKALEKEAASEKQQLVETHLARVEAMLNDRRRVALENYLAALQSDPPRPHRILQALRRYVRAENKDRLHTLRHYQHVLAVDPEKAAQMRSQVMTHLHVIEERRNQSLSLLYKVPYVAQEIQEEIDELLQEQRADMDQFSSSFSETPVDVRVSSEESDEIPPFRPLHPFPSLPENEGSALGEQDGGLIGAEEKVINSKKKVDENMVIDETLDVKEMIFNAERVGGLEEEPESVGPLREDFSLSSSALIGLLVIAVAIATIIVISLVMLRRRQYGSISHGIVEVDPMLTPEERHLSKMQNHGYENPTYKYLEQMQI</sequence>
<keyword evidence="2 10" id="KW-0812">Transmembrane</keyword>
<dbReference type="PROSITE" id="PS00320">
    <property type="entry name" value="APP_INTRA"/>
    <property type="match status" value="1"/>
</dbReference>
<name>A0A6J0VY84_ODOVR</name>
<dbReference type="InterPro" id="IPR019744">
    <property type="entry name" value="APP_CUBD_CS"/>
</dbReference>
<dbReference type="InterPro" id="IPR019745">
    <property type="entry name" value="Amyloid_glyco_intracell_CS"/>
</dbReference>
<dbReference type="InterPro" id="IPR011178">
    <property type="entry name" value="Amyloid_glyco_Cu-bd"/>
</dbReference>
<keyword evidence="3 11" id="KW-0732">Signal</keyword>
<dbReference type="PANTHER" id="PTHR23103">
    <property type="entry name" value="ALZHEIMER'S DISEASE BETA-AMYLOID RELATED"/>
    <property type="match status" value="1"/>
</dbReference>
<feature type="region of interest" description="CuBD subdomain" evidence="8">
    <location>
        <begin position="147"/>
        <end position="205"/>
    </location>
</feature>
<evidence type="ECO:0000256" key="11">
    <source>
        <dbReference type="SAM" id="SignalP"/>
    </source>
</evidence>
<dbReference type="PRINTS" id="PR00203">
    <property type="entry name" value="AMYLOIDA4"/>
</dbReference>
<dbReference type="GO" id="GO:0004867">
    <property type="term" value="F:serine-type endopeptidase inhibitor activity"/>
    <property type="evidence" value="ECO:0007669"/>
    <property type="project" value="UniProtKB-KW"/>
</dbReference>
<dbReference type="Pfam" id="PF02177">
    <property type="entry name" value="APP_N"/>
    <property type="match status" value="1"/>
</dbReference>
<dbReference type="Proteomes" id="UP001652640">
    <property type="component" value="Chromosome 28"/>
</dbReference>
<evidence type="ECO:0000256" key="2">
    <source>
        <dbReference type="ARBA" id="ARBA00022692"/>
    </source>
</evidence>
<dbReference type="InterPro" id="IPR015849">
    <property type="entry name" value="Amyloid_glyco_heparin-bd"/>
</dbReference>
<evidence type="ECO:0000256" key="8">
    <source>
        <dbReference type="PROSITE-ProRule" id="PRU01217"/>
    </source>
</evidence>
<dbReference type="GO" id="GO:0012505">
    <property type="term" value="C:endomembrane system"/>
    <property type="evidence" value="ECO:0007669"/>
    <property type="project" value="UniProtKB-ARBA"/>
</dbReference>
<dbReference type="PROSITE" id="PS00319">
    <property type="entry name" value="APP_CUBD"/>
    <property type="match status" value="1"/>
</dbReference>
<proteinExistence type="inferred from homology"/>
<keyword evidence="5 10" id="KW-0472">Membrane</keyword>
<evidence type="ECO:0000256" key="3">
    <source>
        <dbReference type="ARBA" id="ARBA00022729"/>
    </source>
</evidence>
<evidence type="ECO:0000256" key="1">
    <source>
        <dbReference type="ARBA" id="ARBA00004479"/>
    </source>
</evidence>
<evidence type="ECO:0000259" key="13">
    <source>
        <dbReference type="PROSITE" id="PS51870"/>
    </source>
</evidence>
<evidence type="ECO:0000313" key="14">
    <source>
        <dbReference type="Proteomes" id="UP001652640"/>
    </source>
</evidence>
<dbReference type="InterPro" id="IPR036454">
    <property type="entry name" value="Amyloid_glyco_heparin-bd_sf"/>
</dbReference>
<dbReference type="PROSITE" id="PS51869">
    <property type="entry name" value="APP_E1"/>
    <property type="match status" value="1"/>
</dbReference>
<feature type="compositionally biased region" description="Acidic residues" evidence="9">
    <location>
        <begin position="216"/>
        <end position="235"/>
    </location>
</feature>
<accession>A0A6J0VY84</accession>
<evidence type="ECO:0000256" key="7">
    <source>
        <dbReference type="ARBA" id="ARBA00023180"/>
    </source>
</evidence>
<dbReference type="InterPro" id="IPR011993">
    <property type="entry name" value="PH-like_dom_sf"/>
</dbReference>
<dbReference type="Pfam" id="PF12924">
    <property type="entry name" value="APP_Cu_bd"/>
    <property type="match status" value="1"/>
</dbReference>
<dbReference type="SUPFAM" id="SSF89811">
    <property type="entry name" value="Amyloid beta a4 protein copper binding domain (domain 2)"/>
    <property type="match status" value="1"/>
</dbReference>
<reference evidence="14" key="1">
    <citation type="journal article" date="2022" name="J. Hered.">
        <title>A De Novo Chromosome-Level Genome Assembly of the White-Tailed Deer, Odocoileus Virginianus.</title>
        <authorList>
            <person name="London E.W."/>
            <person name="Roca A.L."/>
            <person name="Novakofski J.E."/>
            <person name="Mateus-Pinilla N.E."/>
        </authorList>
    </citation>
    <scope>NUCLEOTIDE SEQUENCE [LARGE SCALE GENOMIC DNA]</scope>
</reference>
<gene>
    <name evidence="15" type="primary">APLP2</name>
</gene>
<dbReference type="SMART" id="SM00006">
    <property type="entry name" value="A4_EXTRA"/>
    <property type="match status" value="1"/>
</dbReference>
<dbReference type="GO" id="GO:0046914">
    <property type="term" value="F:transition metal ion binding"/>
    <property type="evidence" value="ECO:0007669"/>
    <property type="project" value="InterPro"/>
</dbReference>
<feature type="compositionally biased region" description="Basic and acidic residues" evidence="9">
    <location>
        <begin position="270"/>
        <end position="282"/>
    </location>
</feature>
<dbReference type="SUPFAM" id="SSF56491">
    <property type="entry name" value="A heparin-binding domain"/>
    <property type="match status" value="1"/>
</dbReference>
<evidence type="ECO:0000313" key="15">
    <source>
        <dbReference type="RefSeq" id="XP_020730352.2"/>
    </source>
</evidence>
<feature type="region of interest" description="Disordered" evidence="9">
    <location>
        <begin position="211"/>
        <end position="297"/>
    </location>
</feature>
<feature type="domain" description="E1" evidence="12">
    <location>
        <begin position="46"/>
        <end position="205"/>
    </location>
</feature>
<dbReference type="GO" id="GO:0007409">
    <property type="term" value="P:axonogenesis"/>
    <property type="evidence" value="ECO:0007669"/>
    <property type="project" value="TreeGrafter"/>
</dbReference>
<dbReference type="InterPro" id="IPR019543">
    <property type="entry name" value="APP_amyloid_C"/>
</dbReference>
<keyword evidence="14" id="KW-1185">Reference proteome</keyword>
<dbReference type="InterPro" id="IPR024329">
    <property type="entry name" value="Amyloid_glyco_E2_domain"/>
</dbReference>
<dbReference type="GO" id="GO:0007417">
    <property type="term" value="P:central nervous system development"/>
    <property type="evidence" value="ECO:0007669"/>
    <property type="project" value="TreeGrafter"/>
</dbReference>
<evidence type="ECO:0000256" key="6">
    <source>
        <dbReference type="ARBA" id="ARBA00023157"/>
    </source>
</evidence>
<dbReference type="Gene3D" id="6.10.250.1670">
    <property type="match status" value="1"/>
</dbReference>
<dbReference type="AlphaFoldDB" id="A0A6J0VY84"/>
<dbReference type="Gene3D" id="3.30.1490.140">
    <property type="entry name" value="Amyloidogenic glycoprotein, copper-binding domain"/>
    <property type="match status" value="1"/>
</dbReference>
<dbReference type="GO" id="GO:0099503">
    <property type="term" value="C:secretory vesicle"/>
    <property type="evidence" value="ECO:0007669"/>
    <property type="project" value="UniProtKB-ARBA"/>
</dbReference>
<dbReference type="InterPro" id="IPR036669">
    <property type="entry name" value="Amyloid_Cu-bd_sf"/>
</dbReference>
<dbReference type="GO" id="GO:0016020">
    <property type="term" value="C:membrane"/>
    <property type="evidence" value="ECO:0007669"/>
    <property type="project" value="UniProtKB-SubCell"/>
</dbReference>
<dbReference type="InterPro" id="IPR008155">
    <property type="entry name" value="Amyloid_glyco"/>
</dbReference>
<feature type="signal peptide" evidence="11">
    <location>
        <begin position="1"/>
        <end position="31"/>
    </location>
</feature>
<feature type="disulfide bond" evidence="8">
    <location>
        <begin position="116"/>
        <end position="123"/>
    </location>
</feature>
<dbReference type="Pfam" id="PF12925">
    <property type="entry name" value="APP_E2"/>
    <property type="match status" value="1"/>
</dbReference>
<dbReference type="PANTHER" id="PTHR23103:SF14">
    <property type="entry name" value="AMYLOID BETA PRECURSOR LIKE PROTEIN 2"/>
    <property type="match status" value="1"/>
</dbReference>
<keyword evidence="7" id="KW-0325">Glycoprotein</keyword>
<feature type="compositionally biased region" description="Acidic residues" evidence="9">
    <location>
        <begin position="244"/>
        <end position="269"/>
    </location>
</feature>
<dbReference type="Pfam" id="PF10515">
    <property type="entry name" value="APP_amyloid"/>
    <property type="match status" value="1"/>
</dbReference>
<feature type="disulfide bond" evidence="8">
    <location>
        <begin position="160"/>
        <end position="190"/>
    </location>
</feature>
<feature type="domain" description="E2" evidence="13">
    <location>
        <begin position="317"/>
        <end position="508"/>
    </location>
</feature>
<dbReference type="InterPro" id="IPR036176">
    <property type="entry name" value="E2_sf"/>
</dbReference>
<feature type="chain" id="PRO_5045742876" evidence="11">
    <location>
        <begin position="32"/>
        <end position="695"/>
    </location>
</feature>
<keyword evidence="4 10" id="KW-1133">Transmembrane helix</keyword>
<dbReference type="SUPFAM" id="SSF109843">
    <property type="entry name" value="CAPPD, an extracellular domain of amyloid beta A4 protein"/>
    <property type="match status" value="1"/>
</dbReference>
<evidence type="ECO:0000256" key="10">
    <source>
        <dbReference type="SAM" id="Phobius"/>
    </source>
</evidence>
<evidence type="ECO:0000256" key="4">
    <source>
        <dbReference type="ARBA" id="ARBA00022989"/>
    </source>
</evidence>
<dbReference type="GO" id="GO:0008201">
    <property type="term" value="F:heparin binding"/>
    <property type="evidence" value="ECO:0007669"/>
    <property type="project" value="UniProtKB-UniRule"/>
</dbReference>
<comment type="caution">
    <text evidence="8">Lacks conserved residue(s) required for the propagation of feature annotation.</text>
</comment>